<evidence type="ECO:0000313" key="7">
    <source>
        <dbReference type="RefSeq" id="XP_031443457.1"/>
    </source>
</evidence>
<dbReference type="PANTHER" id="PTHR11967:SF2">
    <property type="entry name" value="ALPHA-1-ACID GLYCOPROTEIN 1"/>
    <property type="match status" value="1"/>
</dbReference>
<accession>A0A6P8H703</accession>
<feature type="chain" id="PRO_5028310019" evidence="5">
    <location>
        <begin position="20"/>
        <end position="370"/>
    </location>
</feature>
<organism evidence="6 7">
    <name type="scientific">Clupea harengus</name>
    <name type="common">Atlantic herring</name>
    <dbReference type="NCBI Taxonomy" id="7950"/>
    <lineage>
        <taxon>Eukaryota</taxon>
        <taxon>Metazoa</taxon>
        <taxon>Chordata</taxon>
        <taxon>Craniata</taxon>
        <taxon>Vertebrata</taxon>
        <taxon>Euteleostomi</taxon>
        <taxon>Actinopterygii</taxon>
        <taxon>Neopterygii</taxon>
        <taxon>Teleostei</taxon>
        <taxon>Clupei</taxon>
        <taxon>Clupeiformes</taxon>
        <taxon>Clupeoidei</taxon>
        <taxon>Clupeidae</taxon>
        <taxon>Clupea</taxon>
    </lineage>
</organism>
<dbReference type="RefSeq" id="XP_031443457.1">
    <property type="nucleotide sequence ID" value="XM_031587597.2"/>
</dbReference>
<keyword evidence="3 5" id="KW-0732">Signal</keyword>
<sequence length="370" mass="41374">MCVLTTTSTILALLALTQAAPVCEELVKPLHVEDLTPMMGRWWFLSGFCDHQVFTDILKVVNSSWITLTPSGQTGSLIMSQGNMLNGKCVDFTSANMTLKSSVVHVNQMFDGQKVTTEMIILPSGSDYLTLKLKFKMEEITIRSLYLFGRSGKLSDTEQKAFQTQAECLGYSGPAPYTYNGVTELCDQEKEKLICEPLVKTQEIKDVTQFMGRWVFLKGFVDYKQFIDLMKITSSSWMDLEPTSNKEIITINQGNMLNGTCLFSSANSTISNSVLYASEMYEGQRVTSEGWVLPSGTDTLIMRFKSQIGDHNIRALYLYGRSGKASAKDMESFQKQAECLGWIRTAHYTYDGVTELCKKSPDSLGDKVVE</sequence>
<dbReference type="SUPFAM" id="SSF50814">
    <property type="entry name" value="Lipocalins"/>
    <property type="match status" value="2"/>
</dbReference>
<evidence type="ECO:0000256" key="4">
    <source>
        <dbReference type="ARBA" id="ARBA00023180"/>
    </source>
</evidence>
<evidence type="ECO:0000256" key="3">
    <source>
        <dbReference type="ARBA" id="ARBA00022729"/>
    </source>
</evidence>
<dbReference type="AlphaFoldDB" id="A0A6P8H703"/>
<dbReference type="Gene3D" id="2.40.128.20">
    <property type="match status" value="2"/>
</dbReference>
<evidence type="ECO:0000256" key="5">
    <source>
        <dbReference type="SAM" id="SignalP"/>
    </source>
</evidence>
<name>A0A6P8H703_CLUHA</name>
<keyword evidence="6" id="KW-1185">Reference proteome</keyword>
<dbReference type="Proteomes" id="UP000515152">
    <property type="component" value="Chromosome 20"/>
</dbReference>
<dbReference type="PANTHER" id="PTHR11967">
    <property type="entry name" value="ALPHA-1-ACID GLYCOPROTEIN"/>
    <property type="match status" value="1"/>
</dbReference>
<proteinExistence type="predicted"/>
<evidence type="ECO:0000256" key="2">
    <source>
        <dbReference type="ARBA" id="ARBA00022525"/>
    </source>
</evidence>
<dbReference type="KEGG" id="char:105905857"/>
<protein>
    <submittedName>
        <fullName evidence="7">Saxitoxin and tetrodotoxin-binding protein 1-like</fullName>
    </submittedName>
</protein>
<evidence type="ECO:0000256" key="1">
    <source>
        <dbReference type="ARBA" id="ARBA00004613"/>
    </source>
</evidence>
<gene>
    <name evidence="7" type="primary">LOC105905857</name>
</gene>
<reference evidence="7" key="1">
    <citation type="submission" date="2025-08" db="UniProtKB">
        <authorList>
            <consortium name="RefSeq"/>
        </authorList>
    </citation>
    <scope>IDENTIFICATION</scope>
</reference>
<dbReference type="InterPro" id="IPR012674">
    <property type="entry name" value="Calycin"/>
</dbReference>
<keyword evidence="4" id="KW-0325">Glycoprotein</keyword>
<feature type="signal peptide" evidence="5">
    <location>
        <begin position="1"/>
        <end position="19"/>
    </location>
</feature>
<keyword evidence="2" id="KW-0964">Secreted</keyword>
<dbReference type="OrthoDB" id="8678705at2759"/>
<dbReference type="GO" id="GO:0005576">
    <property type="term" value="C:extracellular region"/>
    <property type="evidence" value="ECO:0007669"/>
    <property type="project" value="UniProtKB-SubCell"/>
</dbReference>
<evidence type="ECO:0000313" key="6">
    <source>
        <dbReference type="Proteomes" id="UP000515152"/>
    </source>
</evidence>
<comment type="subcellular location">
    <subcellularLocation>
        <location evidence="1">Secreted</location>
    </subcellularLocation>
</comment>
<dbReference type="GeneID" id="105905857"/>